<dbReference type="RefSeq" id="WP_098503004.1">
    <property type="nucleotide sequence ID" value="NZ_PDJQ01000001.1"/>
</dbReference>
<gene>
    <name evidence="1" type="ORF">A9A59_0751</name>
</gene>
<accession>A0A2A9HEH6</accession>
<dbReference type="AlphaFoldDB" id="A0A2A9HEH6"/>
<dbReference type="EMBL" id="PDJQ01000001">
    <property type="protein sequence ID" value="PFG73551.1"/>
    <property type="molecule type" value="Genomic_DNA"/>
</dbReference>
<organism evidence="1 2">
    <name type="scientific">Tepidiforma thermophila (strain KCTC 52669 / CGMCC 1.13589 / G233)</name>
    <dbReference type="NCBI Taxonomy" id="2761530"/>
    <lineage>
        <taxon>Bacteria</taxon>
        <taxon>Bacillati</taxon>
        <taxon>Chloroflexota</taxon>
        <taxon>Tepidiformia</taxon>
        <taxon>Tepidiformales</taxon>
        <taxon>Tepidiformaceae</taxon>
        <taxon>Tepidiforma</taxon>
    </lineage>
</organism>
<sequence length="188" mass="22093">MREIEIGGKKYRGVSTTEVFETTRLSRAHPAAFVFPGPSDDEWVLYWHCGARYVVDISRVRTHSRLDRLRFRLQLLQARLLGRRLQSGGGYTTCRQCWYWSHPELQNLTLLLIGWSEDQVAEFLFEWMKMRHQRDIYRGDADFVVPIPDWPFGPVKALEGYRYFCRKGGHLYLTPTHPDLVDPAAEFE</sequence>
<keyword evidence="2" id="KW-1185">Reference proteome</keyword>
<evidence type="ECO:0000313" key="2">
    <source>
        <dbReference type="Proteomes" id="UP000223071"/>
    </source>
</evidence>
<reference evidence="1 2" key="1">
    <citation type="submission" date="2017-09" db="EMBL/GenBank/DDBJ databases">
        <title>Sequencing the genomes of two abundant thermophiles in Great Basin hot springs: Thermocrinis jamiesonii and novel Chloroflexi Thermoflexus hugenholtzii.</title>
        <authorList>
            <person name="Hedlund B."/>
        </authorList>
    </citation>
    <scope>NUCLEOTIDE SEQUENCE [LARGE SCALE GENOMIC DNA]</scope>
    <source>
        <strain evidence="1 2">G233</strain>
    </source>
</reference>
<proteinExistence type="predicted"/>
<protein>
    <submittedName>
        <fullName evidence="1">Uncharacterized protein</fullName>
    </submittedName>
</protein>
<evidence type="ECO:0000313" key="1">
    <source>
        <dbReference type="EMBL" id="PFG73551.1"/>
    </source>
</evidence>
<dbReference type="Proteomes" id="UP000223071">
    <property type="component" value="Unassembled WGS sequence"/>
</dbReference>
<name>A0A2A9HEH6_TEPT2</name>
<comment type="caution">
    <text evidence="1">The sequence shown here is derived from an EMBL/GenBank/DDBJ whole genome shotgun (WGS) entry which is preliminary data.</text>
</comment>